<sequence length="69" mass="7769">MPWGGAVAARRECRHRTLLHVHLLLHLHRTASMITHVNSTYLFTLSYLTWAVTRDNEGPPGHVGTRALA</sequence>
<dbReference type="EMBL" id="FTNF01000018">
    <property type="protein sequence ID" value="SIR79373.1"/>
    <property type="molecule type" value="Genomic_DNA"/>
</dbReference>
<protein>
    <submittedName>
        <fullName evidence="1">Uncharacterized protein</fullName>
    </submittedName>
</protein>
<organism evidence="1 2">
    <name type="scientific">Micromonospora avicenniae</name>
    <dbReference type="NCBI Taxonomy" id="1198245"/>
    <lineage>
        <taxon>Bacteria</taxon>
        <taxon>Bacillati</taxon>
        <taxon>Actinomycetota</taxon>
        <taxon>Actinomycetes</taxon>
        <taxon>Micromonosporales</taxon>
        <taxon>Micromonosporaceae</taxon>
        <taxon>Micromonospora</taxon>
    </lineage>
</organism>
<dbReference type="Proteomes" id="UP000186004">
    <property type="component" value="Unassembled WGS sequence"/>
</dbReference>
<dbReference type="AlphaFoldDB" id="A0A1N7DU87"/>
<evidence type="ECO:0000313" key="2">
    <source>
        <dbReference type="Proteomes" id="UP000186004"/>
    </source>
</evidence>
<proteinExistence type="predicted"/>
<gene>
    <name evidence="1" type="ORF">SAMN05444858_11879</name>
</gene>
<accession>A0A1N7DU87</accession>
<keyword evidence="2" id="KW-1185">Reference proteome</keyword>
<dbReference type="STRING" id="1198245.SAMN05444858_11879"/>
<evidence type="ECO:0000313" key="1">
    <source>
        <dbReference type="EMBL" id="SIR79373.1"/>
    </source>
</evidence>
<reference evidence="1 2" key="1">
    <citation type="submission" date="2017-01" db="EMBL/GenBank/DDBJ databases">
        <authorList>
            <person name="Mah S.A."/>
            <person name="Swanson W.J."/>
            <person name="Moy G.W."/>
            <person name="Vacquier V.D."/>
        </authorList>
    </citation>
    <scope>NUCLEOTIDE SEQUENCE [LARGE SCALE GENOMIC DNA]</scope>
    <source>
        <strain evidence="1 2">DSM 45758</strain>
    </source>
</reference>
<name>A0A1N7DU87_9ACTN</name>